<keyword evidence="1" id="KW-0812">Transmembrane</keyword>
<organism evidence="2 3">
    <name type="scientific">Pyrenophora seminiperda CCB06</name>
    <dbReference type="NCBI Taxonomy" id="1302712"/>
    <lineage>
        <taxon>Eukaryota</taxon>
        <taxon>Fungi</taxon>
        <taxon>Dikarya</taxon>
        <taxon>Ascomycota</taxon>
        <taxon>Pezizomycotina</taxon>
        <taxon>Dothideomycetes</taxon>
        <taxon>Pleosporomycetidae</taxon>
        <taxon>Pleosporales</taxon>
        <taxon>Pleosporineae</taxon>
        <taxon>Pleosporaceae</taxon>
        <taxon>Pyrenophora</taxon>
    </lineage>
</organism>
<evidence type="ECO:0000313" key="2">
    <source>
        <dbReference type="EMBL" id="RMZ69833.1"/>
    </source>
</evidence>
<accession>A0A3M7M5S4</accession>
<keyword evidence="1" id="KW-0472">Membrane</keyword>
<gene>
    <name evidence="2" type="ORF">GMOD_00008756</name>
</gene>
<evidence type="ECO:0000256" key="1">
    <source>
        <dbReference type="SAM" id="Phobius"/>
    </source>
</evidence>
<feature type="transmembrane region" description="Helical" evidence="1">
    <location>
        <begin position="21"/>
        <end position="39"/>
    </location>
</feature>
<dbReference type="EMBL" id="KE747823">
    <property type="protein sequence ID" value="RMZ69833.1"/>
    <property type="molecule type" value="Genomic_DNA"/>
</dbReference>
<dbReference type="Proteomes" id="UP000265663">
    <property type="component" value="Unassembled WGS sequence"/>
</dbReference>
<name>A0A3M7M5S4_9PLEO</name>
<keyword evidence="3" id="KW-1185">Reference proteome</keyword>
<reference evidence="2 3" key="1">
    <citation type="journal article" date="2014" name="PLoS ONE">
        <title>De novo Genome Assembly of the Fungal Plant Pathogen Pyrenophora semeniperda.</title>
        <authorList>
            <person name="Soliai M.M."/>
            <person name="Meyer S.E."/>
            <person name="Udall J.A."/>
            <person name="Elzinga D.E."/>
            <person name="Hermansen R.A."/>
            <person name="Bodily P.M."/>
            <person name="Hart A.A."/>
            <person name="Coleman C.E."/>
        </authorList>
    </citation>
    <scope>NUCLEOTIDE SEQUENCE [LARGE SCALE GENOMIC DNA]</scope>
    <source>
        <strain evidence="2 3">CCB06</strain>
        <tissue evidence="2">Mycelium</tissue>
    </source>
</reference>
<feature type="transmembrane region" description="Helical" evidence="1">
    <location>
        <begin position="51"/>
        <end position="74"/>
    </location>
</feature>
<evidence type="ECO:0000313" key="3">
    <source>
        <dbReference type="Proteomes" id="UP000265663"/>
    </source>
</evidence>
<protein>
    <submittedName>
        <fullName evidence="2">Uncharacterized protein</fullName>
    </submittedName>
</protein>
<sequence>MLPNATYHMGFMAGAKRTRKVIGSGGIVLQAFIAVYLKGRVERWVTAEGGLLRGTVACSLWCWAFMMLTPAGYYSVPVPSSDYQIDVFVEGASYHTATTRYASEG</sequence>
<keyword evidence="1" id="KW-1133">Transmembrane helix</keyword>
<dbReference type="AlphaFoldDB" id="A0A3M7M5S4"/>
<proteinExistence type="predicted"/>